<dbReference type="EMBL" id="LLXI01000845">
    <property type="protein sequence ID" value="PKY50241.1"/>
    <property type="molecule type" value="Genomic_DNA"/>
</dbReference>
<gene>
    <name evidence="3" type="ORF">RhiirA4_446256</name>
</gene>
<dbReference type="Proteomes" id="UP000234323">
    <property type="component" value="Unassembled WGS sequence"/>
</dbReference>
<evidence type="ECO:0000313" key="3">
    <source>
        <dbReference type="EMBL" id="PKY50241.1"/>
    </source>
</evidence>
<dbReference type="VEuPathDB" id="FungiDB:RhiirA1_507601"/>
<accession>A0A2I1GUC1</accession>
<dbReference type="AlphaFoldDB" id="A0A2I1GUC1"/>
<keyword evidence="1" id="KW-0175">Coiled coil</keyword>
<dbReference type="VEuPathDB" id="FungiDB:RhiirFUN_008402"/>
<organism evidence="3 4">
    <name type="scientific">Rhizophagus irregularis</name>
    <dbReference type="NCBI Taxonomy" id="588596"/>
    <lineage>
        <taxon>Eukaryota</taxon>
        <taxon>Fungi</taxon>
        <taxon>Fungi incertae sedis</taxon>
        <taxon>Mucoromycota</taxon>
        <taxon>Glomeromycotina</taxon>
        <taxon>Glomeromycetes</taxon>
        <taxon>Glomerales</taxon>
        <taxon>Glomeraceae</taxon>
        <taxon>Rhizophagus</taxon>
    </lineage>
</organism>
<proteinExistence type="predicted"/>
<feature type="coiled-coil region" evidence="1">
    <location>
        <begin position="70"/>
        <end position="189"/>
    </location>
</feature>
<evidence type="ECO:0000256" key="1">
    <source>
        <dbReference type="SAM" id="Coils"/>
    </source>
</evidence>
<dbReference type="VEuPathDB" id="FungiDB:FUN_008026"/>
<name>A0A2I1GUC1_9GLOM</name>
<sequence>MKADDDTQDEYNGRGQDPDGKASRNISDIINTQFSSTTRESFDISSDDDNKNEENNEDNPITDEEVYKIIESKVDERNKLRLENEELKKENSSLRETIEVYENNYTSELESQRQRYENHIKKYELKIQELNQKLNDSNKELGNYKEYTETFKTELKEIQTELDIKNRDIIELKTNNAALKEEASKYQSALGVAANFRISDDKNHSVQLKNDILSLQDIIENYVTNLKGKIEVNIENVKRLSENYGCHTNIMEKAGKQNKSFIKAILQRHVLDELLSCVKKYFDCSGNVVSLESEILMKTTSLCSKLDEFSKTRKGTDTITPASSIK</sequence>
<feature type="region of interest" description="Disordered" evidence="2">
    <location>
        <begin position="1"/>
        <end position="65"/>
    </location>
</feature>
<feature type="compositionally biased region" description="Acidic residues" evidence="2">
    <location>
        <begin position="55"/>
        <end position="64"/>
    </location>
</feature>
<comment type="caution">
    <text evidence="3">The sequence shown here is derived from an EMBL/GenBank/DDBJ whole genome shotgun (WGS) entry which is preliminary data.</text>
</comment>
<evidence type="ECO:0000256" key="2">
    <source>
        <dbReference type="SAM" id="MobiDB-lite"/>
    </source>
</evidence>
<feature type="non-terminal residue" evidence="3">
    <location>
        <position position="326"/>
    </location>
</feature>
<evidence type="ECO:0000313" key="4">
    <source>
        <dbReference type="Proteomes" id="UP000234323"/>
    </source>
</evidence>
<protein>
    <submittedName>
        <fullName evidence="3">Uncharacterized protein</fullName>
    </submittedName>
</protein>
<feature type="compositionally biased region" description="Polar residues" evidence="2">
    <location>
        <begin position="24"/>
        <end position="39"/>
    </location>
</feature>
<keyword evidence="4" id="KW-1185">Reference proteome</keyword>
<reference evidence="3 4" key="1">
    <citation type="submission" date="2015-10" db="EMBL/GenBank/DDBJ databases">
        <title>Genome analyses suggest a sexual origin of heterokaryosis in a supposedly ancient asexual fungus.</title>
        <authorList>
            <person name="Ropars J."/>
            <person name="Sedzielewska K."/>
            <person name="Noel J."/>
            <person name="Charron P."/>
            <person name="Farinelli L."/>
            <person name="Marton T."/>
            <person name="Kruger M."/>
            <person name="Pelin A."/>
            <person name="Brachmann A."/>
            <person name="Corradi N."/>
        </authorList>
    </citation>
    <scope>NUCLEOTIDE SEQUENCE [LARGE SCALE GENOMIC DNA]</scope>
    <source>
        <strain evidence="3 4">A4</strain>
    </source>
</reference>